<evidence type="ECO:0000313" key="10">
    <source>
        <dbReference type="EMBL" id="QBB69106.1"/>
    </source>
</evidence>
<feature type="transmembrane region" description="Helical" evidence="7">
    <location>
        <begin position="21"/>
        <end position="45"/>
    </location>
</feature>
<dbReference type="RefSeq" id="WP_129831362.1">
    <property type="nucleotide sequence ID" value="NZ_CP035704.1"/>
</dbReference>
<feature type="domain" description="ABC3 transporter permease C-terminal" evidence="8">
    <location>
        <begin position="689"/>
        <end position="797"/>
    </location>
</feature>
<keyword evidence="3 7" id="KW-0812">Transmembrane</keyword>
<evidence type="ECO:0000256" key="6">
    <source>
        <dbReference type="ARBA" id="ARBA00038076"/>
    </source>
</evidence>
<evidence type="ECO:0000256" key="3">
    <source>
        <dbReference type="ARBA" id="ARBA00022692"/>
    </source>
</evidence>
<feature type="transmembrane region" description="Helical" evidence="7">
    <location>
        <begin position="329"/>
        <end position="351"/>
    </location>
</feature>
<feature type="domain" description="ABC3 transporter permease C-terminal" evidence="8">
    <location>
        <begin position="280"/>
        <end position="387"/>
    </location>
</feature>
<feature type="domain" description="MacB-like periplasmic core" evidence="9">
    <location>
        <begin position="21"/>
        <end position="239"/>
    </location>
</feature>
<evidence type="ECO:0000259" key="8">
    <source>
        <dbReference type="Pfam" id="PF02687"/>
    </source>
</evidence>
<keyword evidence="4 7" id="KW-1133">Transmembrane helix</keyword>
<evidence type="ECO:0000256" key="7">
    <source>
        <dbReference type="SAM" id="Phobius"/>
    </source>
</evidence>
<keyword evidence="5 7" id="KW-0472">Membrane</keyword>
<proteinExistence type="inferred from homology"/>
<dbReference type="EMBL" id="CP035704">
    <property type="protein sequence ID" value="QBB69106.1"/>
    <property type="molecule type" value="Genomic_DNA"/>
</dbReference>
<dbReference type="Pfam" id="PF02687">
    <property type="entry name" value="FtsX"/>
    <property type="match status" value="2"/>
</dbReference>
<accession>A0A411HF43</accession>
<feature type="transmembrane region" description="Helical" evidence="7">
    <location>
        <begin position="371"/>
        <end position="393"/>
    </location>
</feature>
<gene>
    <name evidence="10" type="ORF">ELE36_01190</name>
</gene>
<comment type="subcellular location">
    <subcellularLocation>
        <location evidence="1">Cell membrane</location>
        <topology evidence="1">Multi-pass membrane protein</topology>
    </subcellularLocation>
</comment>
<protein>
    <submittedName>
        <fullName evidence="10">FtsX-like permease family protein</fullName>
    </submittedName>
</protein>
<feature type="domain" description="MacB-like periplasmic core" evidence="9">
    <location>
        <begin position="425"/>
        <end position="622"/>
    </location>
</feature>
<dbReference type="InterPro" id="IPR050250">
    <property type="entry name" value="Macrolide_Exporter_MacB"/>
</dbReference>
<feature type="transmembrane region" description="Helical" evidence="7">
    <location>
        <begin position="277"/>
        <end position="298"/>
    </location>
</feature>
<dbReference type="GO" id="GO:0005886">
    <property type="term" value="C:plasma membrane"/>
    <property type="evidence" value="ECO:0007669"/>
    <property type="project" value="UniProtKB-SubCell"/>
</dbReference>
<keyword evidence="2" id="KW-1003">Cell membrane</keyword>
<dbReference type="AlphaFoldDB" id="A0A411HF43"/>
<evidence type="ECO:0000256" key="5">
    <source>
        <dbReference type="ARBA" id="ARBA00023136"/>
    </source>
</evidence>
<keyword evidence="11" id="KW-1185">Reference proteome</keyword>
<sequence>MKTADFRFALRRLSRSPGFSITVILLLGLAFAANAGVFSVIYGLLYKPLPFAQSERLVELDTRLMGLSFNTGVSAPYLLELAQHTKTLQGVSGYREESLALQDDTGRPIVSLHASRLQPSAFALLGAQAAAGRLLGDEDSAIGAAASLLVSADYARAHYANTTAAIGARIRLEGTDFRIVGVLPGDFHFPSRKTEVWLPLAFSEQERAAQRSTTFNGLKAIARLAPEQTLAAATSEITTLANGMDELKEAFATSGLQVRVLPLRTIWLGDRRSALELMLLAVIMVLLVTAANVCNLFITRLFGRQHEAAVLDALGAGPWQRLRQTFAEALLLCASAAMLGFALLPGSLILLRHFDLLPNDAPQAIGIDLATLLFVAALATLIATAMAACDLWFKRTDLHEALKQGGLRHTASRGAQRARATLIMAQIAMTAALLTTTGLLLRSSQLLLAENVGFDRDHLVFAHPDALMSSTGDAQKALLHSLIEGARTLPGVTHVGVGNMAPFSGDASVNSFTPPDHEDIQPQPAAYRVLVDAEYFAALGAPILRGRAFTADEARAKSPVAIVDQTFVDRYLGGRDPIGQRLRVGIDDGSNNDSAMRELTIVGIAATVKQKALDETADRVFIYQPDVAPPEPTLLLRTQIAPETLVQPLEHLLKELAPLAPGGEIISMRSRIADTLRDRERLNTLLQLLGLIALGLASVGLYAVLAYTVRQRSTEFGVRMALGASAAQLQRAVIGQGLRWIGGGLLLGAPLAWTLVVTLSSRLYRIGPFDPPTLIVIVLLLGSIGLAACWWPAHRAACTDPIVALRNE</sequence>
<name>A0A411HF43_9GAMM</name>
<dbReference type="Proteomes" id="UP000291562">
    <property type="component" value="Chromosome"/>
</dbReference>
<dbReference type="PANTHER" id="PTHR30572:SF4">
    <property type="entry name" value="ABC TRANSPORTER PERMEASE YTRF"/>
    <property type="match status" value="1"/>
</dbReference>
<evidence type="ECO:0000256" key="4">
    <source>
        <dbReference type="ARBA" id="ARBA00022989"/>
    </source>
</evidence>
<evidence type="ECO:0000259" key="9">
    <source>
        <dbReference type="Pfam" id="PF12704"/>
    </source>
</evidence>
<feature type="transmembrane region" description="Helical" evidence="7">
    <location>
        <begin position="740"/>
        <end position="761"/>
    </location>
</feature>
<evidence type="ECO:0000256" key="1">
    <source>
        <dbReference type="ARBA" id="ARBA00004651"/>
    </source>
</evidence>
<feature type="transmembrane region" description="Helical" evidence="7">
    <location>
        <begin position="422"/>
        <end position="441"/>
    </location>
</feature>
<dbReference type="InterPro" id="IPR003838">
    <property type="entry name" value="ABC3_permease_C"/>
</dbReference>
<feature type="transmembrane region" description="Helical" evidence="7">
    <location>
        <begin position="773"/>
        <end position="793"/>
    </location>
</feature>
<reference evidence="10 11" key="1">
    <citation type="submission" date="2019-01" db="EMBL/GenBank/DDBJ databases">
        <title>Pseudolysobacter antarctica gen. nov., sp. nov., isolated from Fildes Peninsula, Antarctica.</title>
        <authorList>
            <person name="Wei Z."/>
            <person name="Peng F."/>
        </authorList>
    </citation>
    <scope>NUCLEOTIDE SEQUENCE [LARGE SCALE GENOMIC DNA]</scope>
    <source>
        <strain evidence="10 11">AQ6-296</strain>
    </source>
</reference>
<dbReference type="OrthoDB" id="6007356at2"/>
<evidence type="ECO:0000313" key="11">
    <source>
        <dbReference type="Proteomes" id="UP000291562"/>
    </source>
</evidence>
<comment type="similarity">
    <text evidence="6">Belongs to the ABC-4 integral membrane protein family.</text>
</comment>
<evidence type="ECO:0000256" key="2">
    <source>
        <dbReference type="ARBA" id="ARBA00022475"/>
    </source>
</evidence>
<dbReference type="GO" id="GO:0022857">
    <property type="term" value="F:transmembrane transporter activity"/>
    <property type="evidence" value="ECO:0007669"/>
    <property type="project" value="TreeGrafter"/>
</dbReference>
<dbReference type="Pfam" id="PF12704">
    <property type="entry name" value="MacB_PCD"/>
    <property type="match status" value="2"/>
</dbReference>
<dbReference type="InterPro" id="IPR025857">
    <property type="entry name" value="MacB_PCD"/>
</dbReference>
<organism evidence="10 11">
    <name type="scientific">Pseudolysobacter antarcticus</name>
    <dbReference type="NCBI Taxonomy" id="2511995"/>
    <lineage>
        <taxon>Bacteria</taxon>
        <taxon>Pseudomonadati</taxon>
        <taxon>Pseudomonadota</taxon>
        <taxon>Gammaproteobacteria</taxon>
        <taxon>Lysobacterales</taxon>
        <taxon>Rhodanobacteraceae</taxon>
        <taxon>Pseudolysobacter</taxon>
    </lineage>
</organism>
<dbReference type="PANTHER" id="PTHR30572">
    <property type="entry name" value="MEMBRANE COMPONENT OF TRANSPORTER-RELATED"/>
    <property type="match status" value="1"/>
</dbReference>
<feature type="transmembrane region" description="Helical" evidence="7">
    <location>
        <begin position="685"/>
        <end position="709"/>
    </location>
</feature>
<dbReference type="KEGG" id="xbc:ELE36_01190"/>